<dbReference type="OrthoDB" id="9808669at2"/>
<dbReference type="InterPro" id="IPR020615">
    <property type="entry name" value="Thiolase_acyl_enz_int_AS"/>
</dbReference>
<dbReference type="PIRSF" id="PIRSF000447">
    <property type="entry name" value="KAS_II"/>
    <property type="match status" value="1"/>
</dbReference>
<evidence type="ECO:0000256" key="7">
    <source>
        <dbReference type="ARBA" id="ARBA00022832"/>
    </source>
</evidence>
<dbReference type="SUPFAM" id="SSF53901">
    <property type="entry name" value="Thiolase-like"/>
    <property type="match status" value="2"/>
</dbReference>
<dbReference type="GO" id="GO:0004315">
    <property type="term" value="F:3-oxoacyl-[acyl-carrier-protein] synthase activity"/>
    <property type="evidence" value="ECO:0007669"/>
    <property type="project" value="UniProtKB-UniRule"/>
</dbReference>
<dbReference type="InterPro" id="IPR017568">
    <property type="entry name" value="3-oxoacyl-ACP_synth-2"/>
</dbReference>
<dbReference type="InterPro" id="IPR000794">
    <property type="entry name" value="Beta-ketoacyl_synthase"/>
</dbReference>
<comment type="function">
    <text evidence="11">Involved in the type II fatty acid elongation cycle. Catalyzes the elongation of a wide range of acyl-ACP by the addition of two carbons from malonyl-ACP to an acyl acceptor. Can efficiently catalyze the conversion of palmitoleoyl-ACP (cis-hexadec-9-enoyl-ACP) to cis-vaccenoyl-ACP (cis-octadec-11-enoyl-ACP), an essential step in the thermal regulation of fatty acid composition.</text>
</comment>
<dbReference type="RefSeq" id="WP_142941638.1">
    <property type="nucleotide sequence ID" value="NZ_VIKR01000002.1"/>
</dbReference>
<accession>A0A545TCS5</accession>
<dbReference type="Proteomes" id="UP000317839">
    <property type="component" value="Unassembled WGS sequence"/>
</dbReference>
<dbReference type="Gene3D" id="3.40.47.10">
    <property type="match status" value="1"/>
</dbReference>
<dbReference type="EC" id="2.3.1.179" evidence="3 11"/>
<reference evidence="15 16" key="1">
    <citation type="submission" date="2019-06" db="EMBL/GenBank/DDBJ databases">
        <title>Draft genome of Aliikangiella marina GYP-15.</title>
        <authorList>
            <person name="Wang G."/>
        </authorList>
    </citation>
    <scope>NUCLEOTIDE SEQUENCE [LARGE SCALE GENOMIC DNA]</scope>
    <source>
        <strain evidence="15 16">GYP-15</strain>
    </source>
</reference>
<dbReference type="PROSITE" id="PS00098">
    <property type="entry name" value="THIOLASE_1"/>
    <property type="match status" value="1"/>
</dbReference>
<feature type="active site" description="For beta-ketoacyl synthase activity" evidence="12">
    <location>
        <position position="161"/>
    </location>
</feature>
<name>A0A545TCS5_9GAMM</name>
<keyword evidence="8" id="KW-0443">Lipid metabolism</keyword>
<evidence type="ECO:0000256" key="8">
    <source>
        <dbReference type="ARBA" id="ARBA00023098"/>
    </source>
</evidence>
<keyword evidence="9 11" id="KW-0275">Fatty acid biosynthesis</keyword>
<comment type="catalytic activity">
    <reaction evidence="11">
        <text>a fatty acyl-[ACP] + malonyl-[ACP] + H(+) = a 3-oxoacyl-[ACP] + holo-[ACP] + CO2</text>
        <dbReference type="Rhea" id="RHEA:22836"/>
        <dbReference type="Rhea" id="RHEA-COMP:9623"/>
        <dbReference type="Rhea" id="RHEA-COMP:9685"/>
        <dbReference type="Rhea" id="RHEA-COMP:9916"/>
        <dbReference type="Rhea" id="RHEA-COMP:14125"/>
        <dbReference type="ChEBI" id="CHEBI:15378"/>
        <dbReference type="ChEBI" id="CHEBI:16526"/>
        <dbReference type="ChEBI" id="CHEBI:64479"/>
        <dbReference type="ChEBI" id="CHEBI:78449"/>
        <dbReference type="ChEBI" id="CHEBI:78776"/>
        <dbReference type="ChEBI" id="CHEBI:138651"/>
    </reaction>
</comment>
<gene>
    <name evidence="15" type="primary">fabF</name>
    <name evidence="15" type="ORF">FLL45_08750</name>
</gene>
<dbReference type="Pfam" id="PF02801">
    <property type="entry name" value="Ketoacyl-synt_C"/>
    <property type="match status" value="1"/>
</dbReference>
<comment type="similarity">
    <text evidence="2 11 13">Belongs to the thiolase-like superfamily. Beta-ketoacyl-ACP synthases family.</text>
</comment>
<evidence type="ECO:0000256" key="9">
    <source>
        <dbReference type="ARBA" id="ARBA00023160"/>
    </source>
</evidence>
<evidence type="ECO:0000256" key="12">
    <source>
        <dbReference type="PIRSR" id="PIRSR000447-1"/>
    </source>
</evidence>
<keyword evidence="7" id="KW-0276">Fatty acid metabolism</keyword>
<feature type="domain" description="Ketosynthase family 3 (KS3)" evidence="14">
    <location>
        <begin position="4"/>
        <end position="408"/>
    </location>
</feature>
<evidence type="ECO:0000259" key="14">
    <source>
        <dbReference type="PROSITE" id="PS52004"/>
    </source>
</evidence>
<keyword evidence="16" id="KW-1185">Reference proteome</keyword>
<dbReference type="NCBIfam" id="NF005589">
    <property type="entry name" value="PRK07314.1"/>
    <property type="match status" value="1"/>
</dbReference>
<dbReference type="PROSITE" id="PS52004">
    <property type="entry name" value="KS3_2"/>
    <property type="match status" value="1"/>
</dbReference>
<dbReference type="Pfam" id="PF00109">
    <property type="entry name" value="ketoacyl-synt"/>
    <property type="match status" value="1"/>
</dbReference>
<evidence type="ECO:0000256" key="10">
    <source>
        <dbReference type="ARBA" id="ARBA00023315"/>
    </source>
</evidence>
<evidence type="ECO:0000256" key="1">
    <source>
        <dbReference type="ARBA" id="ARBA00005194"/>
    </source>
</evidence>
<evidence type="ECO:0000256" key="6">
    <source>
        <dbReference type="ARBA" id="ARBA00022679"/>
    </source>
</evidence>
<dbReference type="SMART" id="SM00825">
    <property type="entry name" value="PKS_KS"/>
    <property type="match status" value="1"/>
</dbReference>
<dbReference type="InterPro" id="IPR014030">
    <property type="entry name" value="Ketoacyl_synth_N"/>
</dbReference>
<dbReference type="InterPro" id="IPR014031">
    <property type="entry name" value="Ketoacyl_synth_C"/>
</dbReference>
<evidence type="ECO:0000313" key="16">
    <source>
        <dbReference type="Proteomes" id="UP000317839"/>
    </source>
</evidence>
<sequence length="409" mass="43487">MQGDTQVVITGMGCVSPLGNDVASNWEKLIAGQSGIDFISKFELDNFPVKIAGEVKNLELPENLNTKANRKLDDFIKYALAAAHQAIEQAEIAELENVAVIAGSGQGGIGNIETEMAKVEGSKYRRISPYLIPTSVIGMASGLITESYGFQGASYGVSSTCSTSSHAIVDACRLIKLGEADVVIAGGAEASITPFSLMGFNRLRALSQSQDDPRTASRPFDKNRDGFVSSEGAGMLVLESKRHAIKRGAKILAEISGWGLSSDAHHMTAPHPEARGQCQAMSKAINMAKTNLCEIDYLNAHGTSTPLNDASESKAVSKVFNGHARKLSMSSTKSMTGHMLGATGAVELIYCVKAMEDNAIPPTINLDTPDPECQLDYTSNFYKEKSVKTCLSNSFGFGGTNCSILLQSA</sequence>
<organism evidence="15 16">
    <name type="scientific">Aliikangiella marina</name>
    <dbReference type="NCBI Taxonomy" id="1712262"/>
    <lineage>
        <taxon>Bacteria</taxon>
        <taxon>Pseudomonadati</taxon>
        <taxon>Pseudomonadota</taxon>
        <taxon>Gammaproteobacteria</taxon>
        <taxon>Oceanospirillales</taxon>
        <taxon>Pleioneaceae</taxon>
        <taxon>Aliikangiella</taxon>
    </lineage>
</organism>
<dbReference type="PANTHER" id="PTHR11712:SF336">
    <property type="entry name" value="3-OXOACYL-[ACYL-CARRIER-PROTEIN] SYNTHASE, MITOCHONDRIAL"/>
    <property type="match status" value="1"/>
</dbReference>
<dbReference type="AlphaFoldDB" id="A0A545TCS5"/>
<keyword evidence="10 11" id="KW-0012">Acyltransferase</keyword>
<dbReference type="PANTHER" id="PTHR11712">
    <property type="entry name" value="POLYKETIDE SYNTHASE-RELATED"/>
    <property type="match status" value="1"/>
</dbReference>
<keyword evidence="6 11" id="KW-0808">Transferase</keyword>
<evidence type="ECO:0000313" key="15">
    <source>
        <dbReference type="EMBL" id="TQV75020.1"/>
    </source>
</evidence>
<evidence type="ECO:0000256" key="4">
    <source>
        <dbReference type="ARBA" id="ARBA00014657"/>
    </source>
</evidence>
<comment type="caution">
    <text evidence="15">The sequence shown here is derived from an EMBL/GenBank/DDBJ whole genome shotgun (WGS) entry which is preliminary data.</text>
</comment>
<comment type="pathway">
    <text evidence="1 11">Lipid metabolism; fatty acid biosynthesis.</text>
</comment>
<dbReference type="UniPathway" id="UPA00094"/>
<proteinExistence type="inferred from homology"/>
<evidence type="ECO:0000256" key="13">
    <source>
        <dbReference type="RuleBase" id="RU003694"/>
    </source>
</evidence>
<dbReference type="NCBIfam" id="TIGR03150">
    <property type="entry name" value="fabF"/>
    <property type="match status" value="1"/>
</dbReference>
<dbReference type="FunFam" id="3.40.47.10:FF:000018">
    <property type="entry name" value="3-oxoacyl-[acyl-carrier-protein] synthase 2"/>
    <property type="match status" value="1"/>
</dbReference>
<evidence type="ECO:0000256" key="2">
    <source>
        <dbReference type="ARBA" id="ARBA00008467"/>
    </source>
</evidence>
<dbReference type="CDD" id="cd00834">
    <property type="entry name" value="KAS_I_II"/>
    <property type="match status" value="1"/>
</dbReference>
<evidence type="ECO:0000256" key="11">
    <source>
        <dbReference type="PIRNR" id="PIRNR000447"/>
    </source>
</evidence>
<protein>
    <recommendedName>
        <fullName evidence="4 11">3-oxoacyl-[acyl-carrier-protein] synthase 2</fullName>
        <ecNumber evidence="3 11">2.3.1.179</ecNumber>
    </recommendedName>
</protein>
<comment type="catalytic activity">
    <reaction evidence="11">
        <text>(9Z)-hexadecenoyl-[ACP] + malonyl-[ACP] + H(+) = 3-oxo-(11Z)-octadecenoyl-[ACP] + holo-[ACP] + CO2</text>
        <dbReference type="Rhea" id="RHEA:55040"/>
        <dbReference type="Rhea" id="RHEA-COMP:9623"/>
        <dbReference type="Rhea" id="RHEA-COMP:9685"/>
        <dbReference type="Rhea" id="RHEA-COMP:10800"/>
        <dbReference type="Rhea" id="RHEA-COMP:14074"/>
        <dbReference type="ChEBI" id="CHEBI:15378"/>
        <dbReference type="ChEBI" id="CHEBI:16526"/>
        <dbReference type="ChEBI" id="CHEBI:64479"/>
        <dbReference type="ChEBI" id="CHEBI:78449"/>
        <dbReference type="ChEBI" id="CHEBI:83989"/>
        <dbReference type="ChEBI" id="CHEBI:138538"/>
        <dbReference type="EC" id="2.3.1.179"/>
    </reaction>
</comment>
<evidence type="ECO:0000256" key="5">
    <source>
        <dbReference type="ARBA" id="ARBA00022516"/>
    </source>
</evidence>
<evidence type="ECO:0000256" key="3">
    <source>
        <dbReference type="ARBA" id="ARBA00012356"/>
    </source>
</evidence>
<dbReference type="GO" id="GO:0006633">
    <property type="term" value="P:fatty acid biosynthetic process"/>
    <property type="evidence" value="ECO:0007669"/>
    <property type="project" value="UniProtKB-UniRule"/>
</dbReference>
<dbReference type="EMBL" id="VIKR01000002">
    <property type="protein sequence ID" value="TQV75020.1"/>
    <property type="molecule type" value="Genomic_DNA"/>
</dbReference>
<dbReference type="InterPro" id="IPR016039">
    <property type="entry name" value="Thiolase-like"/>
</dbReference>
<keyword evidence="5 11" id="KW-0444">Lipid biosynthesis</keyword>
<dbReference type="InterPro" id="IPR020841">
    <property type="entry name" value="PKS_Beta-ketoAc_synthase_dom"/>
</dbReference>